<dbReference type="PANTHER" id="PTHR13121:SF0">
    <property type="entry name" value="PHOSPHATIDYLINOSITOL GLYCAN ANCHOR BIOSYNTHESIS CLASS U PROTEIN"/>
    <property type="match status" value="1"/>
</dbReference>
<dbReference type="EMBL" id="NHYD01002281">
    <property type="protein sequence ID" value="PPQ87478.1"/>
    <property type="molecule type" value="Genomic_DNA"/>
</dbReference>
<sequence length="417" mass="46526">MSLTSKIPSTPEYPSFASIFLILIAARLWVSLTDLSDILKHDQQLSSPLTSFSQLKEGIFLFNHDIDPYSGGSFRHSPLLLSFFVTALPSSRKLASVLWTCSDAVGAWALVRIWRARQNVRQSPRDVLVAASYLFNPYIFLPSLALSTSSLENTLLLLSIMFACKGKASASLFLLSSVIHLSLSSAIMLLPILLLLITDPHSHIASPKPLSTPLKKAIPLFGEFVAYMVALTLTSTLVAGSWSWIPQTWGATLTLPDLTPNTGLWWYFFTEMFDHFRPFFLMVFTVHLFIYVVPVCLKFQHDPLYAVFILLGILGTFKPYTTLSDPGLFLTMFAIFPEIYPYMRYPIVTVLLHLHASLLMPLFHHLWLSQGTGNANFFYASTLVFACANGAALVDCIWPGLMIAIGPRVEGYSIVQE</sequence>
<feature type="transmembrane region" description="Helical" evidence="9">
    <location>
        <begin position="168"/>
        <end position="197"/>
    </location>
</feature>
<comment type="subcellular location">
    <subcellularLocation>
        <location evidence="1">Endoplasmic reticulum membrane</location>
        <topology evidence="1">Multi-pass membrane protein</topology>
    </subcellularLocation>
</comment>
<dbReference type="Pfam" id="PF06728">
    <property type="entry name" value="PIG-U"/>
    <property type="match status" value="1"/>
</dbReference>
<dbReference type="GO" id="GO:0042765">
    <property type="term" value="C:GPI-anchor transamidase complex"/>
    <property type="evidence" value="ECO:0007669"/>
    <property type="project" value="InterPro"/>
</dbReference>
<dbReference type="GO" id="GO:0006506">
    <property type="term" value="P:GPI anchor biosynthetic process"/>
    <property type="evidence" value="ECO:0007669"/>
    <property type="project" value="UniProtKB-UniPathway"/>
</dbReference>
<evidence type="ECO:0000256" key="9">
    <source>
        <dbReference type="SAM" id="Phobius"/>
    </source>
</evidence>
<keyword evidence="7 9" id="KW-1133">Transmembrane helix</keyword>
<protein>
    <recommendedName>
        <fullName evidence="12">PIG-U-domain-containing protein</fullName>
    </recommendedName>
</protein>
<evidence type="ECO:0000256" key="6">
    <source>
        <dbReference type="ARBA" id="ARBA00022824"/>
    </source>
</evidence>
<gene>
    <name evidence="10" type="ORF">CVT25_008214</name>
</gene>
<evidence type="ECO:0000313" key="11">
    <source>
        <dbReference type="Proteomes" id="UP000283269"/>
    </source>
</evidence>
<feature type="transmembrane region" description="Helical" evidence="9">
    <location>
        <begin position="218"/>
        <end position="245"/>
    </location>
</feature>
<dbReference type="GO" id="GO:0016255">
    <property type="term" value="P:attachment of GPI anchor to protein"/>
    <property type="evidence" value="ECO:0007669"/>
    <property type="project" value="InterPro"/>
</dbReference>
<evidence type="ECO:0000256" key="8">
    <source>
        <dbReference type="ARBA" id="ARBA00023136"/>
    </source>
</evidence>
<keyword evidence="5 9" id="KW-0812">Transmembrane</keyword>
<evidence type="ECO:0000256" key="3">
    <source>
        <dbReference type="ARBA" id="ARBA00010026"/>
    </source>
</evidence>
<dbReference type="InParanoid" id="A0A409X9K6"/>
<evidence type="ECO:0008006" key="12">
    <source>
        <dbReference type="Google" id="ProtNLM"/>
    </source>
</evidence>
<feature type="transmembrane region" description="Helical" evidence="9">
    <location>
        <begin position="304"/>
        <end position="321"/>
    </location>
</feature>
<dbReference type="FunCoup" id="A0A409X9K6">
    <property type="interactions" value="444"/>
</dbReference>
<feature type="transmembrane region" description="Helical" evidence="9">
    <location>
        <begin position="94"/>
        <end position="115"/>
    </location>
</feature>
<accession>A0A409X9K6</accession>
<dbReference type="InterPro" id="IPR009600">
    <property type="entry name" value="PIG-U"/>
</dbReference>
<evidence type="ECO:0000256" key="7">
    <source>
        <dbReference type="ARBA" id="ARBA00022989"/>
    </source>
</evidence>
<evidence type="ECO:0000256" key="2">
    <source>
        <dbReference type="ARBA" id="ARBA00004687"/>
    </source>
</evidence>
<proteinExistence type="inferred from homology"/>
<reference evidence="10 11" key="1">
    <citation type="journal article" date="2018" name="Evol. Lett.">
        <title>Horizontal gene cluster transfer increased hallucinogenic mushroom diversity.</title>
        <authorList>
            <person name="Reynolds H.T."/>
            <person name="Vijayakumar V."/>
            <person name="Gluck-Thaler E."/>
            <person name="Korotkin H.B."/>
            <person name="Matheny P.B."/>
            <person name="Slot J.C."/>
        </authorList>
    </citation>
    <scope>NUCLEOTIDE SEQUENCE [LARGE SCALE GENOMIC DNA]</scope>
    <source>
        <strain evidence="10 11">2631</strain>
    </source>
</reference>
<evidence type="ECO:0000256" key="1">
    <source>
        <dbReference type="ARBA" id="ARBA00004477"/>
    </source>
</evidence>
<feature type="transmembrane region" description="Helical" evidence="9">
    <location>
        <begin position="279"/>
        <end position="297"/>
    </location>
</feature>
<evidence type="ECO:0000256" key="4">
    <source>
        <dbReference type="ARBA" id="ARBA00022502"/>
    </source>
</evidence>
<evidence type="ECO:0000256" key="5">
    <source>
        <dbReference type="ARBA" id="ARBA00022692"/>
    </source>
</evidence>
<dbReference type="AlphaFoldDB" id="A0A409X9K6"/>
<evidence type="ECO:0000313" key="10">
    <source>
        <dbReference type="EMBL" id="PPQ87478.1"/>
    </source>
</evidence>
<feature type="transmembrane region" description="Helical" evidence="9">
    <location>
        <begin position="12"/>
        <end position="30"/>
    </location>
</feature>
<keyword evidence="6" id="KW-0256">Endoplasmic reticulum</keyword>
<dbReference type="UniPathway" id="UPA00196"/>
<comment type="similarity">
    <text evidence="3">Belongs to the PIGU family.</text>
</comment>
<feature type="transmembrane region" description="Helical" evidence="9">
    <location>
        <begin position="127"/>
        <end position="148"/>
    </location>
</feature>
<dbReference type="Proteomes" id="UP000283269">
    <property type="component" value="Unassembled WGS sequence"/>
</dbReference>
<name>A0A409X9K6_PSICY</name>
<keyword evidence="4" id="KW-0337">GPI-anchor biosynthesis</keyword>
<keyword evidence="11" id="KW-1185">Reference proteome</keyword>
<dbReference type="STRING" id="93625.A0A409X9K6"/>
<comment type="pathway">
    <text evidence="2">Glycolipid biosynthesis; glycosylphosphatidylinositol-anchor biosynthesis.</text>
</comment>
<dbReference type="PANTHER" id="PTHR13121">
    <property type="entry name" value="GPI TRANSAMIDASE COMPONENT PIG-U"/>
    <property type="match status" value="1"/>
</dbReference>
<organism evidence="10 11">
    <name type="scientific">Psilocybe cyanescens</name>
    <dbReference type="NCBI Taxonomy" id="93625"/>
    <lineage>
        <taxon>Eukaryota</taxon>
        <taxon>Fungi</taxon>
        <taxon>Dikarya</taxon>
        <taxon>Basidiomycota</taxon>
        <taxon>Agaricomycotina</taxon>
        <taxon>Agaricomycetes</taxon>
        <taxon>Agaricomycetidae</taxon>
        <taxon>Agaricales</taxon>
        <taxon>Agaricineae</taxon>
        <taxon>Strophariaceae</taxon>
        <taxon>Psilocybe</taxon>
    </lineage>
</organism>
<comment type="caution">
    <text evidence="10">The sequence shown here is derived from an EMBL/GenBank/DDBJ whole genome shotgun (WGS) entry which is preliminary data.</text>
</comment>
<dbReference type="OrthoDB" id="549017at2759"/>
<feature type="transmembrane region" description="Helical" evidence="9">
    <location>
        <begin position="350"/>
        <end position="367"/>
    </location>
</feature>
<keyword evidence="8 9" id="KW-0472">Membrane</keyword>
<feature type="transmembrane region" description="Helical" evidence="9">
    <location>
        <begin position="379"/>
        <end position="398"/>
    </location>
</feature>